<dbReference type="AlphaFoldDB" id="A0A392QH79"/>
<accession>A0A392QH79</accession>
<evidence type="ECO:0000313" key="2">
    <source>
        <dbReference type="Proteomes" id="UP000265520"/>
    </source>
</evidence>
<feature type="non-terminal residue" evidence="1">
    <location>
        <position position="64"/>
    </location>
</feature>
<dbReference type="EMBL" id="LXQA010134813">
    <property type="protein sequence ID" value="MCI23222.1"/>
    <property type="molecule type" value="Genomic_DNA"/>
</dbReference>
<sequence length="64" mass="7550">MRVLQDPFLGPECRALFEEGDVDDRLLMMLLLTVERLRKGSLWKPEEELQELRGTTLYRATELQ</sequence>
<dbReference type="GO" id="GO:0008168">
    <property type="term" value="F:methyltransferase activity"/>
    <property type="evidence" value="ECO:0007669"/>
    <property type="project" value="UniProtKB-KW"/>
</dbReference>
<reference evidence="1 2" key="1">
    <citation type="journal article" date="2018" name="Front. Plant Sci.">
        <title>Red Clover (Trifolium pratense) and Zigzag Clover (T. medium) - A Picture of Genomic Similarities and Differences.</title>
        <authorList>
            <person name="Dluhosova J."/>
            <person name="Istvanek J."/>
            <person name="Nedelnik J."/>
            <person name="Repkova J."/>
        </authorList>
    </citation>
    <scope>NUCLEOTIDE SEQUENCE [LARGE SCALE GENOMIC DNA]</scope>
    <source>
        <strain evidence="2">cv. 10/8</strain>
        <tissue evidence="1">Leaf</tissue>
    </source>
</reference>
<keyword evidence="1" id="KW-0489">Methyltransferase</keyword>
<keyword evidence="1" id="KW-0808">Transferase</keyword>
<protein>
    <submittedName>
        <fullName evidence="1">Rubisco large subunit N-methyltransferase</fullName>
    </submittedName>
</protein>
<comment type="caution">
    <text evidence="1">The sequence shown here is derived from an EMBL/GenBank/DDBJ whole genome shotgun (WGS) entry which is preliminary data.</text>
</comment>
<organism evidence="1 2">
    <name type="scientific">Trifolium medium</name>
    <dbReference type="NCBI Taxonomy" id="97028"/>
    <lineage>
        <taxon>Eukaryota</taxon>
        <taxon>Viridiplantae</taxon>
        <taxon>Streptophyta</taxon>
        <taxon>Embryophyta</taxon>
        <taxon>Tracheophyta</taxon>
        <taxon>Spermatophyta</taxon>
        <taxon>Magnoliopsida</taxon>
        <taxon>eudicotyledons</taxon>
        <taxon>Gunneridae</taxon>
        <taxon>Pentapetalae</taxon>
        <taxon>rosids</taxon>
        <taxon>fabids</taxon>
        <taxon>Fabales</taxon>
        <taxon>Fabaceae</taxon>
        <taxon>Papilionoideae</taxon>
        <taxon>50 kb inversion clade</taxon>
        <taxon>NPAAA clade</taxon>
        <taxon>Hologalegina</taxon>
        <taxon>IRL clade</taxon>
        <taxon>Trifolieae</taxon>
        <taxon>Trifolium</taxon>
    </lineage>
</organism>
<name>A0A392QH79_9FABA</name>
<dbReference type="Proteomes" id="UP000265520">
    <property type="component" value="Unassembled WGS sequence"/>
</dbReference>
<proteinExistence type="predicted"/>
<dbReference type="GO" id="GO:0032259">
    <property type="term" value="P:methylation"/>
    <property type="evidence" value="ECO:0007669"/>
    <property type="project" value="UniProtKB-KW"/>
</dbReference>
<keyword evidence="2" id="KW-1185">Reference proteome</keyword>
<evidence type="ECO:0000313" key="1">
    <source>
        <dbReference type="EMBL" id="MCI23222.1"/>
    </source>
</evidence>